<reference evidence="2" key="1">
    <citation type="submission" date="2020-05" db="EMBL/GenBank/DDBJ databases">
        <authorList>
            <person name="Chiriac C."/>
            <person name="Salcher M."/>
            <person name="Ghai R."/>
            <person name="Kavagutti S V."/>
        </authorList>
    </citation>
    <scope>NUCLEOTIDE SEQUENCE</scope>
</reference>
<accession>A0A6J7IK46</accession>
<sequence length="229" mass="26251">MGFIANAGKANLPTVPFRQDRRTPRRYNYLFPRPRSVQHLMTRNHRRSWNRSQAAVHRRDWDGPPARRLRALRPPDPPCRRERRGAGQRHRPRRLDGHRGRGQKTSRSRHHRAGHRRPQGLRPHPPAAEPPARPNITLNIPGKSSAAIPPRSPTAHGPTRRSGPKRVTHRWIQAKRDTGIGNSGQANSWSTLGDLDAFCRRARARRDAASRRSQPHCHRRPSGATPRMR</sequence>
<name>A0A6J7IK46_9ZZZZ</name>
<dbReference type="EMBL" id="CAFBNE010000005">
    <property type="protein sequence ID" value="CAB4931633.1"/>
    <property type="molecule type" value="Genomic_DNA"/>
</dbReference>
<organism evidence="2">
    <name type="scientific">freshwater metagenome</name>
    <dbReference type="NCBI Taxonomy" id="449393"/>
    <lineage>
        <taxon>unclassified sequences</taxon>
        <taxon>metagenomes</taxon>
        <taxon>ecological metagenomes</taxon>
    </lineage>
</organism>
<proteinExistence type="predicted"/>
<feature type="compositionally biased region" description="Basic residues" evidence="1">
    <location>
        <begin position="158"/>
        <end position="169"/>
    </location>
</feature>
<gene>
    <name evidence="2" type="ORF">UFOPK3772_00294</name>
</gene>
<feature type="compositionally biased region" description="Basic residues" evidence="1">
    <location>
        <begin position="100"/>
        <end position="119"/>
    </location>
</feature>
<protein>
    <submittedName>
        <fullName evidence="2">Unannotated protein</fullName>
    </submittedName>
</protein>
<feature type="region of interest" description="Disordered" evidence="1">
    <location>
        <begin position="42"/>
        <end position="169"/>
    </location>
</feature>
<feature type="region of interest" description="Disordered" evidence="1">
    <location>
        <begin position="203"/>
        <end position="229"/>
    </location>
</feature>
<dbReference type="AlphaFoldDB" id="A0A6J7IK46"/>
<evidence type="ECO:0000313" key="2">
    <source>
        <dbReference type="EMBL" id="CAB4931633.1"/>
    </source>
</evidence>
<feature type="compositionally biased region" description="Basic residues" evidence="1">
    <location>
        <begin position="81"/>
        <end position="93"/>
    </location>
</feature>
<feature type="compositionally biased region" description="Pro residues" evidence="1">
    <location>
        <begin position="123"/>
        <end position="133"/>
    </location>
</feature>
<evidence type="ECO:0000256" key="1">
    <source>
        <dbReference type="SAM" id="MobiDB-lite"/>
    </source>
</evidence>